<evidence type="ECO:0000256" key="1">
    <source>
        <dbReference type="SAM" id="MobiDB-lite"/>
    </source>
</evidence>
<keyword evidence="3" id="KW-1185">Reference proteome</keyword>
<evidence type="ECO:0000313" key="2">
    <source>
        <dbReference type="EMBL" id="CRL31319.1"/>
    </source>
</evidence>
<accession>A0A0G4PY32</accession>
<feature type="region of interest" description="Disordered" evidence="1">
    <location>
        <begin position="71"/>
        <end position="90"/>
    </location>
</feature>
<proteinExistence type="predicted"/>
<dbReference type="EMBL" id="HG793248">
    <property type="protein sequence ID" value="CRL31319.1"/>
    <property type="molecule type" value="Genomic_DNA"/>
</dbReference>
<evidence type="ECO:0000313" key="3">
    <source>
        <dbReference type="Proteomes" id="UP000053732"/>
    </source>
</evidence>
<feature type="region of interest" description="Disordered" evidence="1">
    <location>
        <begin position="1"/>
        <end position="55"/>
    </location>
</feature>
<feature type="compositionally biased region" description="Basic and acidic residues" evidence="1">
    <location>
        <begin position="43"/>
        <end position="52"/>
    </location>
</feature>
<dbReference type="Proteomes" id="UP000053732">
    <property type="component" value="Unassembled WGS sequence"/>
</dbReference>
<feature type="compositionally biased region" description="Basic and acidic residues" evidence="1">
    <location>
        <begin position="75"/>
        <end position="84"/>
    </location>
</feature>
<organism evidence="2 3">
    <name type="scientific">Penicillium camemberti (strain FM 013)</name>
    <dbReference type="NCBI Taxonomy" id="1429867"/>
    <lineage>
        <taxon>Eukaryota</taxon>
        <taxon>Fungi</taxon>
        <taxon>Dikarya</taxon>
        <taxon>Ascomycota</taxon>
        <taxon>Pezizomycotina</taxon>
        <taxon>Eurotiomycetes</taxon>
        <taxon>Eurotiomycetidae</taxon>
        <taxon>Eurotiales</taxon>
        <taxon>Aspergillaceae</taxon>
        <taxon>Penicillium</taxon>
    </lineage>
</organism>
<protein>
    <submittedName>
        <fullName evidence="2">Str. FM013</fullName>
    </submittedName>
</protein>
<dbReference type="AlphaFoldDB" id="A0A0G4PY32"/>
<name>A0A0G4PY32_PENC3</name>
<feature type="compositionally biased region" description="Basic and acidic residues" evidence="1">
    <location>
        <begin position="20"/>
        <end position="35"/>
    </location>
</feature>
<reference evidence="2 3" key="1">
    <citation type="journal article" date="2014" name="Nat. Commun.">
        <title>Multiple recent horizontal transfers of a large genomic region in cheese making fungi.</title>
        <authorList>
            <person name="Cheeseman K."/>
            <person name="Ropars J."/>
            <person name="Renault P."/>
            <person name="Dupont J."/>
            <person name="Gouzy J."/>
            <person name="Branca A."/>
            <person name="Abraham A.L."/>
            <person name="Ceppi M."/>
            <person name="Conseiller E."/>
            <person name="Debuchy R."/>
            <person name="Malagnac F."/>
            <person name="Goarin A."/>
            <person name="Silar P."/>
            <person name="Lacoste S."/>
            <person name="Sallet E."/>
            <person name="Bensimon A."/>
            <person name="Giraud T."/>
            <person name="Brygoo Y."/>
        </authorList>
    </citation>
    <scope>NUCLEOTIDE SEQUENCE [LARGE SCALE GENOMIC DNA]</scope>
    <source>
        <strain evidence="3">FM 013</strain>
    </source>
</reference>
<gene>
    <name evidence="2" type="ORF">PCAMFM013_S117g000003</name>
</gene>
<sequence length="117" mass="13045">MDPNKNEENSRSGPPVTSQHRKEDMALSSENKKQSSDLVPLGEEEKSRDASSRRSAHVLFGMEIDKGSVVFNGNARDKHPDKTQLHMINGGSVKNNSTLFNGDLDTETFKKIFGKER</sequence>
<feature type="compositionally biased region" description="Basic and acidic residues" evidence="1">
    <location>
        <begin position="1"/>
        <end position="10"/>
    </location>
</feature>